<dbReference type="Proteomes" id="UP000000933">
    <property type="component" value="Chromosome"/>
</dbReference>
<proteinExistence type="predicted"/>
<dbReference type="InterPro" id="IPR027417">
    <property type="entry name" value="P-loop_NTPase"/>
</dbReference>
<organism evidence="1 2">
    <name type="scientific">Salinibacter ruber (strain M8)</name>
    <dbReference type="NCBI Taxonomy" id="761659"/>
    <lineage>
        <taxon>Bacteria</taxon>
        <taxon>Pseudomonadati</taxon>
        <taxon>Rhodothermota</taxon>
        <taxon>Rhodothermia</taxon>
        <taxon>Rhodothermales</taxon>
        <taxon>Salinibacteraceae</taxon>
        <taxon>Salinibacter</taxon>
    </lineage>
</organism>
<dbReference type="HOGENOM" id="CLU_073290_1_0_10"/>
<gene>
    <name evidence="1" type="ordered locus">SRM_00214</name>
</gene>
<sequence length="319" mass="34759">MTRHLRTNTHHKVAKRINSYKAHGLRIDSEIGMPMFRVWERETGDTADLEILEARLTEEEKVEELSDYVFSVDGNTVTYGAPDVGFVKVVGGKKILVDTGARPVGRPVRLVVAGIGLATALHHRGYAVLHSSAVSVGGKAVLFTGHKQAGKSTMAAAFATRGYPIVADDIVSVSVEGACTVYPGTTTPKLWQDSMSALGEQSFSAERVHPDIDKFFVSGLEAGERERYNIGGVLSIRESENTYIEEVSFASSVRAIVEGSYISEEILSARGELESNFERCSKVAKSSLVCELGRPKDYSEIDEVVDTVQKHIDKYDASA</sequence>
<dbReference type="KEGG" id="srm:SRM_00214"/>
<reference evidence="2" key="2">
    <citation type="submission" date="2010-04" db="EMBL/GenBank/DDBJ databases">
        <title>Genome sequence of Salinibacter ruber M8.</title>
        <authorList>
            <consortium name="Genoscope"/>
        </authorList>
    </citation>
    <scope>NUCLEOTIDE SEQUENCE [LARGE SCALE GENOMIC DNA]</scope>
    <source>
        <strain evidence="2">M8</strain>
    </source>
</reference>
<name>D5H530_SALRM</name>
<evidence type="ECO:0008006" key="3">
    <source>
        <dbReference type="Google" id="ProtNLM"/>
    </source>
</evidence>
<dbReference type="SUPFAM" id="SSF53795">
    <property type="entry name" value="PEP carboxykinase-like"/>
    <property type="match status" value="1"/>
</dbReference>
<dbReference type="Gene3D" id="3.40.50.300">
    <property type="entry name" value="P-loop containing nucleotide triphosphate hydrolases"/>
    <property type="match status" value="1"/>
</dbReference>
<protein>
    <recommendedName>
        <fullName evidence="3">HPr kinase/phosphorylase C-terminal domain-containing protein</fullName>
    </recommendedName>
</protein>
<accession>D5H530</accession>
<reference evidence="1 2" key="1">
    <citation type="journal article" date="2010" name="ISME J.">
        <title>Fine-scale evolution: genomic, phenotypic and ecological differentiation in two coexisting Salinibacter ruber strains.</title>
        <authorList>
            <person name="Pena A."/>
            <person name="Teeling H."/>
            <person name="Huerta-Cepas J."/>
            <person name="Santos F."/>
            <person name="Yarza P."/>
            <person name="Brito-Echeverria J."/>
            <person name="Lucio M."/>
            <person name="Schmitt-Kopplin P."/>
            <person name="Meseguer I."/>
            <person name="Schenowitz C."/>
            <person name="Dossat C."/>
            <person name="Barbe V."/>
            <person name="Dopazo J."/>
            <person name="Rossello-Mora R."/>
            <person name="Schuler M."/>
            <person name="Glockner F.O."/>
            <person name="Amann R."/>
            <person name="Gabaldon T."/>
            <person name="Anton J."/>
        </authorList>
    </citation>
    <scope>NUCLEOTIDE SEQUENCE [LARGE SCALE GENOMIC DNA]</scope>
    <source>
        <strain evidence="1 2">M8</strain>
    </source>
</reference>
<evidence type="ECO:0000313" key="2">
    <source>
        <dbReference type="Proteomes" id="UP000000933"/>
    </source>
</evidence>
<dbReference type="EMBL" id="FP565814">
    <property type="protein sequence ID" value="CBH23135.1"/>
    <property type="molecule type" value="Genomic_DNA"/>
</dbReference>
<evidence type="ECO:0000313" key="1">
    <source>
        <dbReference type="EMBL" id="CBH23135.1"/>
    </source>
</evidence>
<dbReference type="AlphaFoldDB" id="D5H530"/>